<dbReference type="AlphaFoldDB" id="A0A9K3DF08"/>
<sequence>MATAEQFKTVADSLDQAETQISAYSADATELADKISAYSADATELADK</sequence>
<feature type="non-terminal residue" evidence="1">
    <location>
        <position position="1"/>
    </location>
</feature>
<protein>
    <submittedName>
        <fullName evidence="1">Uncharacterized protein</fullName>
    </submittedName>
</protein>
<proteinExistence type="predicted"/>
<keyword evidence="2" id="KW-1185">Reference proteome</keyword>
<gene>
    <name evidence="1" type="ORF">KIPB_016767</name>
</gene>
<accession>A0A9K3DF08</accession>
<organism evidence="1 2">
    <name type="scientific">Kipferlia bialata</name>
    <dbReference type="NCBI Taxonomy" id="797122"/>
    <lineage>
        <taxon>Eukaryota</taxon>
        <taxon>Metamonada</taxon>
        <taxon>Carpediemonas-like organisms</taxon>
        <taxon>Kipferlia</taxon>
    </lineage>
</organism>
<evidence type="ECO:0000313" key="2">
    <source>
        <dbReference type="Proteomes" id="UP000265618"/>
    </source>
</evidence>
<evidence type="ECO:0000313" key="1">
    <source>
        <dbReference type="EMBL" id="GIQ92794.1"/>
    </source>
</evidence>
<name>A0A9K3DF08_9EUKA</name>
<dbReference type="EMBL" id="BDIP01010566">
    <property type="protein sequence ID" value="GIQ92794.1"/>
    <property type="molecule type" value="Genomic_DNA"/>
</dbReference>
<dbReference type="Proteomes" id="UP000265618">
    <property type="component" value="Unassembled WGS sequence"/>
</dbReference>
<reference evidence="1 2" key="1">
    <citation type="journal article" date="2018" name="PLoS ONE">
        <title>The draft genome of Kipferlia bialata reveals reductive genome evolution in fornicate parasites.</title>
        <authorList>
            <person name="Tanifuji G."/>
            <person name="Takabayashi S."/>
            <person name="Kume K."/>
            <person name="Takagi M."/>
            <person name="Nakayama T."/>
            <person name="Kamikawa R."/>
            <person name="Inagaki Y."/>
            <person name="Hashimoto T."/>
        </authorList>
    </citation>
    <scope>NUCLEOTIDE SEQUENCE [LARGE SCALE GENOMIC DNA]</scope>
    <source>
        <strain evidence="1">NY0173</strain>
    </source>
</reference>
<comment type="caution">
    <text evidence="1">The sequence shown here is derived from an EMBL/GenBank/DDBJ whole genome shotgun (WGS) entry which is preliminary data.</text>
</comment>